<name>A0A517QAF5_9PLAN</name>
<organism evidence="3 4">
    <name type="scientific">Gimesia panareensis</name>
    <dbReference type="NCBI Taxonomy" id="2527978"/>
    <lineage>
        <taxon>Bacteria</taxon>
        <taxon>Pseudomonadati</taxon>
        <taxon>Planctomycetota</taxon>
        <taxon>Planctomycetia</taxon>
        <taxon>Planctomycetales</taxon>
        <taxon>Planctomycetaceae</taxon>
        <taxon>Gimesia</taxon>
    </lineage>
</organism>
<evidence type="ECO:0008006" key="5">
    <source>
        <dbReference type="Google" id="ProtNLM"/>
    </source>
</evidence>
<reference evidence="3 4" key="1">
    <citation type="submission" date="2019-03" db="EMBL/GenBank/DDBJ databases">
        <title>Deep-cultivation of Planctomycetes and their phenomic and genomic characterization uncovers novel biology.</title>
        <authorList>
            <person name="Wiegand S."/>
            <person name="Jogler M."/>
            <person name="Boedeker C."/>
            <person name="Pinto D."/>
            <person name="Vollmers J."/>
            <person name="Rivas-Marin E."/>
            <person name="Kohn T."/>
            <person name="Peeters S.H."/>
            <person name="Heuer A."/>
            <person name="Rast P."/>
            <person name="Oberbeckmann S."/>
            <person name="Bunk B."/>
            <person name="Jeske O."/>
            <person name="Meyerdierks A."/>
            <person name="Storesund J.E."/>
            <person name="Kallscheuer N."/>
            <person name="Luecker S."/>
            <person name="Lage O.M."/>
            <person name="Pohl T."/>
            <person name="Merkel B.J."/>
            <person name="Hornburger P."/>
            <person name="Mueller R.-W."/>
            <person name="Bruemmer F."/>
            <person name="Labrenz M."/>
            <person name="Spormann A.M."/>
            <person name="Op den Camp H."/>
            <person name="Overmann J."/>
            <person name="Amann R."/>
            <person name="Jetten M.S.M."/>
            <person name="Mascher T."/>
            <person name="Medema M.H."/>
            <person name="Devos D.P."/>
            <person name="Kaster A.-K."/>
            <person name="Ovreas L."/>
            <person name="Rohde M."/>
            <person name="Galperin M.Y."/>
            <person name="Jogler C."/>
        </authorList>
    </citation>
    <scope>NUCLEOTIDE SEQUENCE [LARGE SCALE GENOMIC DNA]</scope>
    <source>
        <strain evidence="3 4">Enr10</strain>
    </source>
</reference>
<sequence precursor="true">MRYFPVLLLLLFCSTSSCTSFHTTSLGRLDTDSLFVNCMGLHGKGKGKGIPVKMKVPSHVTVTIYEQQVLIRGKEGVKLQSFSPPQYEVKTDLAYTDKVFLVDFVRPAGGTLDMFGTRNDEGIQFDDEQYFKSIQAEVKEQTMQQVITALETVGGFEIKKATLTGANTSAQLVAADPDLTNVYFEKSIVAYQRFDLARPYWEDEMNCFVRKYLGECGSCPLGAATLRKPTEQKAALTESSSVTPPTLGLLER</sequence>
<evidence type="ECO:0000256" key="1">
    <source>
        <dbReference type="SAM" id="MobiDB-lite"/>
    </source>
</evidence>
<protein>
    <recommendedName>
        <fullName evidence="5">Lipoprotein</fullName>
    </recommendedName>
</protein>
<dbReference type="Proteomes" id="UP000315647">
    <property type="component" value="Chromosome"/>
</dbReference>
<gene>
    <name evidence="3" type="ORF">Enr10x_39250</name>
</gene>
<evidence type="ECO:0000313" key="4">
    <source>
        <dbReference type="Proteomes" id="UP000315647"/>
    </source>
</evidence>
<dbReference type="RefSeq" id="WP_145451025.1">
    <property type="nucleotide sequence ID" value="NZ_CP037421.1"/>
</dbReference>
<evidence type="ECO:0000256" key="2">
    <source>
        <dbReference type="SAM" id="SignalP"/>
    </source>
</evidence>
<feature type="region of interest" description="Disordered" evidence="1">
    <location>
        <begin position="232"/>
        <end position="252"/>
    </location>
</feature>
<keyword evidence="4" id="KW-1185">Reference proteome</keyword>
<dbReference type="EMBL" id="CP037421">
    <property type="protein sequence ID" value="QDT28581.1"/>
    <property type="molecule type" value="Genomic_DNA"/>
</dbReference>
<feature type="signal peptide" evidence="2">
    <location>
        <begin position="1"/>
        <end position="19"/>
    </location>
</feature>
<feature type="chain" id="PRO_5021788016" description="Lipoprotein" evidence="2">
    <location>
        <begin position="20"/>
        <end position="252"/>
    </location>
</feature>
<accession>A0A517QAF5</accession>
<dbReference type="AlphaFoldDB" id="A0A517QAF5"/>
<proteinExistence type="predicted"/>
<dbReference type="PROSITE" id="PS51257">
    <property type="entry name" value="PROKAR_LIPOPROTEIN"/>
    <property type="match status" value="1"/>
</dbReference>
<keyword evidence="2" id="KW-0732">Signal</keyword>
<evidence type="ECO:0000313" key="3">
    <source>
        <dbReference type="EMBL" id="QDT28581.1"/>
    </source>
</evidence>